<feature type="region of interest" description="Disordered" evidence="1">
    <location>
        <begin position="1"/>
        <end position="25"/>
    </location>
</feature>
<accession>F2UKI5</accession>
<dbReference type="KEGG" id="sre:PTSG_12782"/>
<dbReference type="InParanoid" id="F2UKI5"/>
<protein>
    <submittedName>
        <fullName evidence="2">Uncharacterized protein</fullName>
    </submittedName>
</protein>
<evidence type="ECO:0000313" key="2">
    <source>
        <dbReference type="EMBL" id="EGD77634.1"/>
    </source>
</evidence>
<organism evidence="3">
    <name type="scientific">Salpingoeca rosetta (strain ATCC 50818 / BSB-021)</name>
    <dbReference type="NCBI Taxonomy" id="946362"/>
    <lineage>
        <taxon>Eukaryota</taxon>
        <taxon>Choanoflagellata</taxon>
        <taxon>Craspedida</taxon>
        <taxon>Salpingoecidae</taxon>
        <taxon>Salpingoeca</taxon>
    </lineage>
</organism>
<keyword evidence="3" id="KW-1185">Reference proteome</keyword>
<evidence type="ECO:0000313" key="3">
    <source>
        <dbReference type="Proteomes" id="UP000007799"/>
    </source>
</evidence>
<dbReference type="RefSeq" id="XP_004990110.1">
    <property type="nucleotide sequence ID" value="XM_004990053.1"/>
</dbReference>
<gene>
    <name evidence="2" type="ORF">PTSG_12782</name>
</gene>
<reference evidence="2" key="1">
    <citation type="submission" date="2009-08" db="EMBL/GenBank/DDBJ databases">
        <title>Annotation of Salpingoeca rosetta.</title>
        <authorList>
            <consortium name="The Broad Institute Genome Sequencing Platform"/>
            <person name="Russ C."/>
            <person name="Cuomo C."/>
            <person name="Burger G."/>
            <person name="Gray M.W."/>
            <person name="Holland P.W.H."/>
            <person name="King N."/>
            <person name="Lang F.B.F."/>
            <person name="Roger A.J."/>
            <person name="Ruiz-Trillo I."/>
            <person name="Young S.K."/>
            <person name="Zeng Q."/>
            <person name="Gargeya S."/>
            <person name="Alvarado L."/>
            <person name="Berlin A."/>
            <person name="Chapman S.B."/>
            <person name="Chen Z."/>
            <person name="Freedman E."/>
            <person name="Gellesch M."/>
            <person name="Goldberg J."/>
            <person name="Griggs A."/>
            <person name="Gujja S."/>
            <person name="Heilman E."/>
            <person name="Heiman D."/>
            <person name="Howarth C."/>
            <person name="Mehta T."/>
            <person name="Neiman D."/>
            <person name="Pearson M."/>
            <person name="Roberts A."/>
            <person name="Saif S."/>
            <person name="Shea T."/>
            <person name="Shenoy N."/>
            <person name="Sisk P."/>
            <person name="Stolte C."/>
            <person name="Sykes S."/>
            <person name="White J."/>
            <person name="Yandava C."/>
            <person name="Haas B."/>
            <person name="Nusbaum C."/>
            <person name="Birren B."/>
        </authorList>
    </citation>
    <scope>NUCLEOTIDE SEQUENCE [LARGE SCALE GENOMIC DNA]</scope>
    <source>
        <strain evidence="2">ATCC 50818</strain>
    </source>
</reference>
<dbReference type="EMBL" id="GL832979">
    <property type="protein sequence ID" value="EGD77634.1"/>
    <property type="molecule type" value="Genomic_DNA"/>
</dbReference>
<dbReference type="Proteomes" id="UP000007799">
    <property type="component" value="Unassembled WGS sequence"/>
</dbReference>
<proteinExistence type="predicted"/>
<dbReference type="AlphaFoldDB" id="F2UKI5"/>
<evidence type="ECO:0000256" key="1">
    <source>
        <dbReference type="SAM" id="MobiDB-lite"/>
    </source>
</evidence>
<dbReference type="GeneID" id="16070867"/>
<name>F2UKI5_SALR5</name>
<feature type="compositionally biased region" description="Basic residues" evidence="1">
    <location>
        <begin position="1"/>
        <end position="13"/>
    </location>
</feature>
<sequence length="314" mass="34876">MQQQQRMHHHHRLPLNTFPSQPTNQPTHRPLLLLAEAGCLQLGTGGDSTSCIFGWKQQQRRRCTLASSRMREMSRLLVTRARCTRLTHGIGLACRLLLCSCSVPICVSKEQLWTHTSMVMVATSNHSDAVMRSSAVTITTIIAIDCTAAITRRPTPAPIWREADIAHVTRSDEEVSNVVEEAHEAVEPTKMTMTSDAAPTQLLMCGCILDELALCLLSISSCSSSSSLVANSSGCDHGCGGCDVRRCAVASHDDDDGGGRWPFSSQALMTRPERYTHTRMCQKRRRKLLRRDRDCGQRRHSRRQASSLLLLMLL</sequence>